<evidence type="ECO:0000256" key="1">
    <source>
        <dbReference type="SAM" id="MobiDB-lite"/>
    </source>
</evidence>
<comment type="caution">
    <text evidence="3">The sequence shown here is derived from an EMBL/GenBank/DDBJ whole genome shotgun (WGS) entry which is preliminary data.</text>
</comment>
<organism evidence="3 4">
    <name type="scientific">Tigriopus californicus</name>
    <name type="common">Marine copepod</name>
    <dbReference type="NCBI Taxonomy" id="6832"/>
    <lineage>
        <taxon>Eukaryota</taxon>
        <taxon>Metazoa</taxon>
        <taxon>Ecdysozoa</taxon>
        <taxon>Arthropoda</taxon>
        <taxon>Crustacea</taxon>
        <taxon>Multicrustacea</taxon>
        <taxon>Hexanauplia</taxon>
        <taxon>Copepoda</taxon>
        <taxon>Harpacticoida</taxon>
        <taxon>Harpacticidae</taxon>
        <taxon>Tigriopus</taxon>
    </lineage>
</organism>
<evidence type="ECO:0000313" key="3">
    <source>
        <dbReference type="EMBL" id="TRY61282.1"/>
    </source>
</evidence>
<protein>
    <submittedName>
        <fullName evidence="3">Uncharacterized protein</fullName>
    </submittedName>
</protein>
<feature type="compositionally biased region" description="Basic and acidic residues" evidence="1">
    <location>
        <begin position="98"/>
        <end position="118"/>
    </location>
</feature>
<evidence type="ECO:0000313" key="4">
    <source>
        <dbReference type="Proteomes" id="UP000318571"/>
    </source>
</evidence>
<reference evidence="3 4" key="1">
    <citation type="journal article" date="2018" name="Nat. Ecol. Evol.">
        <title>Genomic signatures of mitonuclear coevolution across populations of Tigriopus californicus.</title>
        <authorList>
            <person name="Barreto F.S."/>
            <person name="Watson E.T."/>
            <person name="Lima T.G."/>
            <person name="Willett C.S."/>
            <person name="Edmands S."/>
            <person name="Li W."/>
            <person name="Burton R.S."/>
        </authorList>
    </citation>
    <scope>NUCLEOTIDE SEQUENCE [LARGE SCALE GENOMIC DNA]</scope>
    <source>
        <strain evidence="3 4">San Diego</strain>
    </source>
</reference>
<evidence type="ECO:0000256" key="2">
    <source>
        <dbReference type="SAM" id="SignalP"/>
    </source>
</evidence>
<dbReference type="EMBL" id="VCGU01000459">
    <property type="protein sequence ID" value="TRY61282.1"/>
    <property type="molecule type" value="Genomic_DNA"/>
</dbReference>
<keyword evidence="4" id="KW-1185">Reference proteome</keyword>
<feature type="region of interest" description="Disordered" evidence="1">
    <location>
        <begin position="93"/>
        <end position="118"/>
    </location>
</feature>
<proteinExistence type="predicted"/>
<keyword evidence="2" id="KW-0732">Signal</keyword>
<feature type="chain" id="PRO_5021762771" evidence="2">
    <location>
        <begin position="19"/>
        <end position="149"/>
    </location>
</feature>
<sequence length="149" mass="17466">MKELVLLVVLIGLRFSLANPFADQLYGSQQATNRLANMKPRIGIDPEGTEPFRPRVSAQSNANSMEVALRRPVGIQWQQLRHFFVTDPSWTRSHSTFKRFEPPSDWRRPNEEDEERRAGFFLKRTNDLSPFRLRKRTLPSDLSPFRLRK</sequence>
<dbReference type="Proteomes" id="UP000318571">
    <property type="component" value="Chromosome 8"/>
</dbReference>
<accession>A0A553N766</accession>
<feature type="signal peptide" evidence="2">
    <location>
        <begin position="1"/>
        <end position="18"/>
    </location>
</feature>
<name>A0A553N766_TIGCA</name>
<dbReference type="AlphaFoldDB" id="A0A553N766"/>
<gene>
    <name evidence="3" type="ORF">TCAL_13147</name>
</gene>